<accession>A0A4E0R567</accession>
<reference evidence="8" key="1">
    <citation type="submission" date="2019-03" db="EMBL/GenBank/DDBJ databases">
        <title>Improved annotation for the trematode Fasciola hepatica.</title>
        <authorList>
            <person name="Choi Y.-J."/>
            <person name="Martin J."/>
            <person name="Mitreva M."/>
        </authorList>
    </citation>
    <scope>NUCLEOTIDE SEQUENCE [LARGE SCALE GENOMIC DNA]</scope>
</reference>
<gene>
    <name evidence="8" type="ORF">D915_005731</name>
</gene>
<name>A0A4E0R567_FASHE</name>
<dbReference type="Pfam" id="PF03810">
    <property type="entry name" value="IBN_N"/>
    <property type="match status" value="1"/>
</dbReference>
<dbReference type="AlphaFoldDB" id="A0A4E0R567"/>
<dbReference type="Pfam" id="PF13513">
    <property type="entry name" value="HEAT_EZ"/>
    <property type="match status" value="1"/>
</dbReference>
<evidence type="ECO:0000256" key="6">
    <source>
        <dbReference type="PROSITE-ProRule" id="PRU00103"/>
    </source>
</evidence>
<dbReference type="Gene3D" id="1.25.10.10">
    <property type="entry name" value="Leucine-rich Repeat Variant"/>
    <property type="match status" value="4"/>
</dbReference>
<evidence type="ECO:0000256" key="5">
    <source>
        <dbReference type="ARBA" id="ARBA00022927"/>
    </source>
</evidence>
<keyword evidence="2" id="KW-0813">Transport</keyword>
<dbReference type="GO" id="GO:0005737">
    <property type="term" value="C:cytoplasm"/>
    <property type="evidence" value="ECO:0007669"/>
    <property type="project" value="UniProtKB-SubCell"/>
</dbReference>
<protein>
    <submittedName>
        <fullName evidence="8">Importin subunit beta-1</fullName>
    </submittedName>
</protein>
<dbReference type="EMBL" id="JXXN02002048">
    <property type="protein sequence ID" value="THD23609.1"/>
    <property type="molecule type" value="Genomic_DNA"/>
</dbReference>
<dbReference type="InterPro" id="IPR001494">
    <property type="entry name" value="Importin-beta_N"/>
</dbReference>
<dbReference type="InterPro" id="IPR011989">
    <property type="entry name" value="ARM-like"/>
</dbReference>
<dbReference type="InterPro" id="IPR016024">
    <property type="entry name" value="ARM-type_fold"/>
</dbReference>
<comment type="subcellular location">
    <subcellularLocation>
        <location evidence="1">Cytoplasm</location>
    </subcellularLocation>
</comment>
<keyword evidence="4" id="KW-0677">Repeat</keyword>
<dbReference type="PANTHER" id="PTHR10527">
    <property type="entry name" value="IMPORTIN BETA"/>
    <property type="match status" value="1"/>
</dbReference>
<evidence type="ECO:0000313" key="9">
    <source>
        <dbReference type="Proteomes" id="UP000230066"/>
    </source>
</evidence>
<dbReference type="InterPro" id="IPR021133">
    <property type="entry name" value="HEAT_type_2"/>
</dbReference>
<dbReference type="Pfam" id="PF25574">
    <property type="entry name" value="TPR_IMB1"/>
    <property type="match status" value="3"/>
</dbReference>
<dbReference type="PROSITE" id="PS50166">
    <property type="entry name" value="IMPORTIN_B_NT"/>
    <property type="match status" value="1"/>
</dbReference>
<dbReference type="GO" id="GO:0031267">
    <property type="term" value="F:small GTPase binding"/>
    <property type="evidence" value="ECO:0007669"/>
    <property type="project" value="InterPro"/>
</dbReference>
<keyword evidence="3" id="KW-0963">Cytoplasm</keyword>
<keyword evidence="5" id="KW-0653">Protein transport</keyword>
<comment type="caution">
    <text evidence="8">The sequence shown here is derived from an EMBL/GenBank/DDBJ whole genome shotgun (WGS) entry which is preliminary data.</text>
</comment>
<feature type="domain" description="Importin N-terminal" evidence="7">
    <location>
        <begin position="25"/>
        <end position="105"/>
    </location>
</feature>
<dbReference type="SUPFAM" id="SSF48371">
    <property type="entry name" value="ARM repeat"/>
    <property type="match status" value="3"/>
</dbReference>
<proteinExistence type="predicted"/>
<sequence>MSLDVGLLTVLEKSISPEKAELEAAQHYLEEAAKVDLVRLLRQLSDVLINLSCSAVVRMQAGLQLKNALYSKDPDVKIMYQQRWLQFPQDARLYIKQNDPNILVSKSNKILTAIVYGMKKEQPSDNVRLAATNALLNSLEFTKHNFDVDDERNYIMQVVCESTQSTNPQIRVAALQCLVKIMSLYYGYMETYMKQALFAITLDAMKDNIPEVALQGIEFWSTVCDEEIDLAIDAAECFEKGQPPAVSSMFYAKGALAFIAPILMEILAHQDESMDDDEWNPSKAAGVCLMLLAQCCEDAIVELVIPFVKENIKKPDWRYRDAAVMSFGSILEGPDPNSLKPLVQSAMPVIIELLRDESPAVRDTAAWTIGRVCETLPDVALQETYLLPLLNGLVEGLSAEPRVAANVCWAFSSLAESAYDVADNGNSSGEPKTYALSQYFNAITERLLATSSRPDGGQHNLRNAAYSALMALMRSATKDCYAEVQRVTVIVLERLESVIGLENHLASNQDRAQFNDLQSLLCGTLQSVLRKISKEDAPAISDKVMLALMSMFRSSTAVAAEGSGDQALVNGEGGKNSLIGGVQEDALLAVSALLEAVGELFVKYLDAFMPILVQCLRNYHETQVCINAVGLLGDLCRVLNKHIVPHCDGLFTILMEILQCLAALGTETTVHSSAAQCVAYIACAEIPAMQWPDLMDRLLENVINDSSSEACKHATLETIGYICQDIDPNILVSKSNKILTAIVYGMKKEQPSDNVRLAATNALLNSLEFTKHNFDVDDERNYIMQVVCESTQSTNPQIRVAALQCLVKIMSLYYGYMETYMKQALFASVNANKSLRPCIISTFGDLSLALGAEFLTYLPLVMETLQQATQAEVNLTDPDMVEYLNSLRTSCLEAYTGIVQGLKGDGPRSTEALNFVAGHVPHILSFIAHIGADSVTTDELISASCGLIGDLVSAYGANILALVEVDSIANVLQKGRRSKAAHTKNLAVWATKEIRKLKNAAHNTEHNVSAVFGSVGCSALQA</sequence>
<evidence type="ECO:0000313" key="8">
    <source>
        <dbReference type="EMBL" id="THD23609.1"/>
    </source>
</evidence>
<keyword evidence="9" id="KW-1185">Reference proteome</keyword>
<dbReference type="InterPro" id="IPR040122">
    <property type="entry name" value="Importin_beta"/>
</dbReference>
<evidence type="ECO:0000256" key="2">
    <source>
        <dbReference type="ARBA" id="ARBA00022448"/>
    </source>
</evidence>
<dbReference type="PROSITE" id="PS50077">
    <property type="entry name" value="HEAT_REPEAT"/>
    <property type="match status" value="1"/>
</dbReference>
<evidence type="ECO:0000259" key="7">
    <source>
        <dbReference type="PROSITE" id="PS50166"/>
    </source>
</evidence>
<evidence type="ECO:0000256" key="4">
    <source>
        <dbReference type="ARBA" id="ARBA00022737"/>
    </source>
</evidence>
<dbReference type="InterPro" id="IPR058584">
    <property type="entry name" value="IMB1_TNPO1-like_TPR"/>
</dbReference>
<feature type="repeat" description="HEAT" evidence="6">
    <location>
        <begin position="346"/>
        <end position="384"/>
    </location>
</feature>
<organism evidence="8 9">
    <name type="scientific">Fasciola hepatica</name>
    <name type="common">Liver fluke</name>
    <dbReference type="NCBI Taxonomy" id="6192"/>
    <lineage>
        <taxon>Eukaryota</taxon>
        <taxon>Metazoa</taxon>
        <taxon>Spiralia</taxon>
        <taxon>Lophotrochozoa</taxon>
        <taxon>Platyhelminthes</taxon>
        <taxon>Trematoda</taxon>
        <taxon>Digenea</taxon>
        <taxon>Plagiorchiida</taxon>
        <taxon>Echinostomata</taxon>
        <taxon>Echinostomatoidea</taxon>
        <taxon>Fasciolidae</taxon>
        <taxon>Fasciola</taxon>
    </lineage>
</organism>
<evidence type="ECO:0000256" key="1">
    <source>
        <dbReference type="ARBA" id="ARBA00004496"/>
    </source>
</evidence>
<dbReference type="GO" id="GO:0006606">
    <property type="term" value="P:protein import into nucleus"/>
    <property type="evidence" value="ECO:0007669"/>
    <property type="project" value="InterPro"/>
</dbReference>
<dbReference type="Proteomes" id="UP000230066">
    <property type="component" value="Unassembled WGS sequence"/>
</dbReference>
<evidence type="ECO:0000256" key="3">
    <source>
        <dbReference type="ARBA" id="ARBA00022490"/>
    </source>
</evidence>